<dbReference type="AlphaFoldDB" id="A0A8T2NA99"/>
<accession>A0A8T2NA99</accession>
<comment type="caution">
    <text evidence="2">The sequence shown here is derived from an EMBL/GenBank/DDBJ whole genome shotgun (WGS) entry which is preliminary data.</text>
</comment>
<dbReference type="Proteomes" id="UP000824540">
    <property type="component" value="Unassembled WGS sequence"/>
</dbReference>
<proteinExistence type="predicted"/>
<evidence type="ECO:0000256" key="1">
    <source>
        <dbReference type="SAM" id="MobiDB-lite"/>
    </source>
</evidence>
<gene>
    <name evidence="2" type="ORF">JZ751_002607</name>
</gene>
<evidence type="ECO:0000313" key="3">
    <source>
        <dbReference type="Proteomes" id="UP000824540"/>
    </source>
</evidence>
<sequence>MERTFTFPLFDVMVKLHDSLLLLVCFDGPTAYSTDFADGIDPSDLPLLHQDAVVHLIGGGGPADPAALADRPASGPVQTQAGVGGSQHTGSVLIRSRD</sequence>
<reference evidence="2" key="1">
    <citation type="thesis" date="2021" institute="BYU ScholarsArchive" country="Provo, UT, USA">
        <title>Applications of and Algorithms for Genome Assembly and Genomic Analyses with an Emphasis on Marine Teleosts.</title>
        <authorList>
            <person name="Pickett B.D."/>
        </authorList>
    </citation>
    <scope>NUCLEOTIDE SEQUENCE</scope>
    <source>
        <strain evidence="2">HI-2016</strain>
    </source>
</reference>
<feature type="compositionally biased region" description="Low complexity" evidence="1">
    <location>
        <begin position="64"/>
        <end position="73"/>
    </location>
</feature>
<keyword evidence="3" id="KW-1185">Reference proteome</keyword>
<dbReference type="EMBL" id="JAFBMS010000102">
    <property type="protein sequence ID" value="KAG9336260.1"/>
    <property type="molecule type" value="Genomic_DNA"/>
</dbReference>
<organism evidence="2 3">
    <name type="scientific">Albula glossodonta</name>
    <name type="common">roundjaw bonefish</name>
    <dbReference type="NCBI Taxonomy" id="121402"/>
    <lineage>
        <taxon>Eukaryota</taxon>
        <taxon>Metazoa</taxon>
        <taxon>Chordata</taxon>
        <taxon>Craniata</taxon>
        <taxon>Vertebrata</taxon>
        <taxon>Euteleostomi</taxon>
        <taxon>Actinopterygii</taxon>
        <taxon>Neopterygii</taxon>
        <taxon>Teleostei</taxon>
        <taxon>Albuliformes</taxon>
        <taxon>Albulidae</taxon>
        <taxon>Albula</taxon>
    </lineage>
</organism>
<feature type="region of interest" description="Disordered" evidence="1">
    <location>
        <begin position="64"/>
        <end position="98"/>
    </location>
</feature>
<name>A0A8T2NA99_9TELE</name>
<evidence type="ECO:0000313" key="2">
    <source>
        <dbReference type="EMBL" id="KAG9336260.1"/>
    </source>
</evidence>
<protein>
    <submittedName>
        <fullName evidence="2">Uncharacterized protein</fullName>
    </submittedName>
</protein>